<evidence type="ECO:0000256" key="7">
    <source>
        <dbReference type="RuleBase" id="RU003792"/>
    </source>
</evidence>
<evidence type="ECO:0000313" key="9">
    <source>
        <dbReference type="EMBL" id="SFU38988.1"/>
    </source>
</evidence>
<dbReference type="OrthoDB" id="9811823at2"/>
<dbReference type="PANTHER" id="PTHR11142:SF0">
    <property type="entry name" value="TRNA PSEUDOURIDINE SYNTHASE-LIKE 1"/>
    <property type="match status" value="1"/>
</dbReference>
<feature type="binding site" evidence="4 6">
    <location>
        <position position="119"/>
    </location>
    <ligand>
        <name>substrate</name>
    </ligand>
</feature>
<name>A0A1I7FS58_9FIRM</name>
<evidence type="ECO:0000256" key="6">
    <source>
        <dbReference type="PIRSR" id="PIRSR001430-2"/>
    </source>
</evidence>
<dbReference type="Gene3D" id="3.30.70.580">
    <property type="entry name" value="Pseudouridine synthase I, catalytic domain, N-terminal subdomain"/>
    <property type="match status" value="1"/>
</dbReference>
<reference evidence="9 10" key="1">
    <citation type="submission" date="2016-10" db="EMBL/GenBank/DDBJ databases">
        <authorList>
            <person name="de Groot N.N."/>
        </authorList>
    </citation>
    <scope>NUCLEOTIDE SEQUENCE [LARGE SCALE GENOMIC DNA]</scope>
    <source>
        <strain evidence="9 10">KHGC13</strain>
    </source>
</reference>
<dbReference type="SUPFAM" id="SSF55120">
    <property type="entry name" value="Pseudouridine synthase"/>
    <property type="match status" value="1"/>
</dbReference>
<feature type="domain" description="Pseudouridine synthase I TruA alpha/beta" evidence="8">
    <location>
        <begin position="152"/>
        <end position="255"/>
    </location>
</feature>
<comment type="function">
    <text evidence="4">Formation of pseudouridine at positions 38, 39 and 40 in the anticodon stem and loop of transfer RNAs.</text>
</comment>
<dbReference type="GO" id="GO:0031119">
    <property type="term" value="P:tRNA pseudouridine synthesis"/>
    <property type="evidence" value="ECO:0007669"/>
    <property type="project" value="UniProtKB-UniRule"/>
</dbReference>
<evidence type="ECO:0000313" key="10">
    <source>
        <dbReference type="Proteomes" id="UP000198817"/>
    </source>
</evidence>
<keyword evidence="10" id="KW-1185">Reference proteome</keyword>
<dbReference type="InterPro" id="IPR020097">
    <property type="entry name" value="PsdUridine_synth_TruA_a/b_dom"/>
</dbReference>
<feature type="domain" description="Pseudouridine synthase I TruA alpha/beta" evidence="8">
    <location>
        <begin position="8"/>
        <end position="113"/>
    </location>
</feature>
<dbReference type="Pfam" id="PF01416">
    <property type="entry name" value="PseudoU_synth_1"/>
    <property type="match status" value="2"/>
</dbReference>
<evidence type="ECO:0000259" key="8">
    <source>
        <dbReference type="Pfam" id="PF01416"/>
    </source>
</evidence>
<dbReference type="PIRSF" id="PIRSF001430">
    <property type="entry name" value="tRNA_psdUrid_synth"/>
    <property type="match status" value="1"/>
</dbReference>
<dbReference type="HAMAP" id="MF_00171">
    <property type="entry name" value="TruA"/>
    <property type="match status" value="1"/>
</dbReference>
<dbReference type="InterPro" id="IPR020103">
    <property type="entry name" value="PsdUridine_synth_cat_dom_sf"/>
</dbReference>
<evidence type="ECO:0000256" key="1">
    <source>
        <dbReference type="ARBA" id="ARBA00009375"/>
    </source>
</evidence>
<protein>
    <recommendedName>
        <fullName evidence="4">tRNA pseudouridine synthase A</fullName>
        <ecNumber evidence="4">5.4.99.12</ecNumber>
    </recommendedName>
    <alternativeName>
        <fullName evidence="4">tRNA pseudouridine(38-40) synthase</fullName>
    </alternativeName>
    <alternativeName>
        <fullName evidence="4">tRNA pseudouridylate synthase I</fullName>
    </alternativeName>
    <alternativeName>
        <fullName evidence="4">tRNA-uridine isomerase I</fullName>
    </alternativeName>
</protein>
<keyword evidence="2 4" id="KW-0819">tRNA processing</keyword>
<dbReference type="GO" id="GO:0160147">
    <property type="term" value="F:tRNA pseudouridine(38-40) synthase activity"/>
    <property type="evidence" value="ECO:0007669"/>
    <property type="project" value="UniProtKB-EC"/>
</dbReference>
<dbReference type="InterPro" id="IPR001406">
    <property type="entry name" value="PsdUridine_synth_TruA"/>
</dbReference>
<dbReference type="STRING" id="155865.SAMN05216515_103111"/>
<dbReference type="GO" id="GO:0003723">
    <property type="term" value="F:RNA binding"/>
    <property type="evidence" value="ECO:0007669"/>
    <property type="project" value="InterPro"/>
</dbReference>
<comment type="catalytic activity">
    <reaction evidence="4 7">
        <text>uridine(38/39/40) in tRNA = pseudouridine(38/39/40) in tRNA</text>
        <dbReference type="Rhea" id="RHEA:22376"/>
        <dbReference type="Rhea" id="RHEA-COMP:10085"/>
        <dbReference type="Rhea" id="RHEA-COMP:10087"/>
        <dbReference type="ChEBI" id="CHEBI:65314"/>
        <dbReference type="ChEBI" id="CHEBI:65315"/>
        <dbReference type="EC" id="5.4.99.12"/>
    </reaction>
</comment>
<sequence length="258" mass="28460">MKNVLLTVEYDGTNFAGWQRQPSVRTVQGVLEEGLSTVCGYPVTVEGASRTDAGVHALGASAGFRGDFGIPVERIPLAVNHIFRGRTPSPGVNGDLRIVQAREVPADFHPRFDAKGKKYRYIIRNRKEMPVFLRNYRYHVEKPLDVEQMKSAAAQVVGTHDFACFQATGSYPRRTTVRTVYFLSVEEGREGDIVIEVGGDGFLYNMVRIIAGTLTDVGLGKIPPEAMADIIAGRDRSRAGHTAPPQGLYLVEVYYQEA</sequence>
<feature type="active site" description="Nucleophile" evidence="4 5">
    <location>
        <position position="52"/>
    </location>
</feature>
<comment type="caution">
    <text evidence="4">Lacks conserved residue(s) required for the propagation of feature annotation.</text>
</comment>
<evidence type="ECO:0000256" key="5">
    <source>
        <dbReference type="PIRSR" id="PIRSR001430-1"/>
    </source>
</evidence>
<dbReference type="CDD" id="cd02570">
    <property type="entry name" value="PseudoU_synth_EcTruA"/>
    <property type="match status" value="1"/>
</dbReference>
<organism evidence="9 10">
    <name type="scientific">Eubacterium pyruvativorans</name>
    <dbReference type="NCBI Taxonomy" id="155865"/>
    <lineage>
        <taxon>Bacteria</taxon>
        <taxon>Bacillati</taxon>
        <taxon>Bacillota</taxon>
        <taxon>Clostridia</taxon>
        <taxon>Eubacteriales</taxon>
        <taxon>Eubacteriaceae</taxon>
        <taxon>Eubacterium</taxon>
    </lineage>
</organism>
<dbReference type="Proteomes" id="UP000198817">
    <property type="component" value="Unassembled WGS sequence"/>
</dbReference>
<dbReference type="RefSeq" id="WP_090162750.1">
    <property type="nucleotide sequence ID" value="NZ_CACVNK010000002.1"/>
</dbReference>
<dbReference type="PANTHER" id="PTHR11142">
    <property type="entry name" value="PSEUDOURIDYLATE SYNTHASE"/>
    <property type="match status" value="1"/>
</dbReference>
<dbReference type="GeneID" id="78354254"/>
<dbReference type="EMBL" id="FPBT01000003">
    <property type="protein sequence ID" value="SFU38988.1"/>
    <property type="molecule type" value="Genomic_DNA"/>
</dbReference>
<comment type="similarity">
    <text evidence="1 4 7">Belongs to the tRNA pseudouridine synthase TruA family.</text>
</comment>
<comment type="subunit">
    <text evidence="4">Homodimer.</text>
</comment>
<dbReference type="NCBIfam" id="TIGR00071">
    <property type="entry name" value="hisT_truA"/>
    <property type="match status" value="1"/>
</dbReference>
<evidence type="ECO:0000256" key="4">
    <source>
        <dbReference type="HAMAP-Rule" id="MF_00171"/>
    </source>
</evidence>
<dbReference type="EC" id="5.4.99.12" evidence="4"/>
<evidence type="ECO:0000256" key="2">
    <source>
        <dbReference type="ARBA" id="ARBA00022694"/>
    </source>
</evidence>
<evidence type="ECO:0000256" key="3">
    <source>
        <dbReference type="ARBA" id="ARBA00023235"/>
    </source>
</evidence>
<dbReference type="AlphaFoldDB" id="A0A1I7FS58"/>
<keyword evidence="3 4" id="KW-0413">Isomerase</keyword>
<dbReference type="InterPro" id="IPR020095">
    <property type="entry name" value="PsdUridine_synth_TruA_C"/>
</dbReference>
<dbReference type="Gene3D" id="3.30.70.660">
    <property type="entry name" value="Pseudouridine synthase I, catalytic domain, C-terminal subdomain"/>
    <property type="match status" value="1"/>
</dbReference>
<gene>
    <name evidence="4" type="primary">truA</name>
    <name evidence="9" type="ORF">SAMN05216508_103111</name>
</gene>
<accession>A0A1I7FS58</accession>
<dbReference type="InterPro" id="IPR020094">
    <property type="entry name" value="TruA/RsuA/RluB/E/F_N"/>
</dbReference>
<proteinExistence type="inferred from homology"/>